<dbReference type="HOGENOM" id="CLU_1128649_0_0_6"/>
<sequence length="246" mass="27158">MVSVSPLAIEGHRFVRRHRWHALSLAFLALAGCGSSAPLQRDRFYALEPPPSVQAPGNTAASAILLVNHLAARGFLGGRQIVYRDHRQPLLVERYEELLWEEPVPRALSQVMVNAIRDAGLFRVVAIPADRARSDYLLGGEVERFEHRPTEQPPRVIATLNLSLVSTSDRHAVWTRRYSGEERVQGATPDAMAEAFNRLAGRLAGEVVRDLRAFTGLPQFGITRIRSLNISGSTAQIRSIAAGDAR</sequence>
<name>I3YDR2_THIV6</name>
<evidence type="ECO:0000259" key="1">
    <source>
        <dbReference type="Pfam" id="PF03886"/>
    </source>
</evidence>
<proteinExistence type="predicted"/>
<dbReference type="Proteomes" id="UP000006062">
    <property type="component" value="Chromosome"/>
</dbReference>
<dbReference type="Pfam" id="PF03886">
    <property type="entry name" value="ABC_trans_aux"/>
    <property type="match status" value="1"/>
</dbReference>
<accession>I3YDR2</accession>
<dbReference type="Gene3D" id="3.40.50.10610">
    <property type="entry name" value="ABC-type transport auxiliary lipoprotein component"/>
    <property type="match status" value="1"/>
</dbReference>
<dbReference type="eggNOG" id="COG3218">
    <property type="taxonomic scope" value="Bacteria"/>
</dbReference>
<protein>
    <submittedName>
        <fullName evidence="2">ABC-type uncharacterized transport system, auxiliary component</fullName>
    </submittedName>
</protein>
<dbReference type="EMBL" id="CP003154">
    <property type="protein sequence ID" value="AFL75130.1"/>
    <property type="molecule type" value="Genomic_DNA"/>
</dbReference>
<organism evidence="2 3">
    <name type="scientific">Thiocystis violascens (strain ATCC 17096 / DSM 198 / 6111)</name>
    <name type="common">Chromatium violascens</name>
    <dbReference type="NCBI Taxonomy" id="765911"/>
    <lineage>
        <taxon>Bacteria</taxon>
        <taxon>Pseudomonadati</taxon>
        <taxon>Pseudomonadota</taxon>
        <taxon>Gammaproteobacteria</taxon>
        <taxon>Chromatiales</taxon>
        <taxon>Chromatiaceae</taxon>
        <taxon>Thiocystis</taxon>
    </lineage>
</organism>
<dbReference type="SUPFAM" id="SSF159594">
    <property type="entry name" value="XCC0632-like"/>
    <property type="match status" value="1"/>
</dbReference>
<feature type="domain" description="ABC-type transport auxiliary lipoprotein component" evidence="1">
    <location>
        <begin position="45"/>
        <end position="207"/>
    </location>
</feature>
<dbReference type="KEGG" id="tvi:Thivi_3255"/>
<evidence type="ECO:0000313" key="3">
    <source>
        <dbReference type="Proteomes" id="UP000006062"/>
    </source>
</evidence>
<dbReference type="STRING" id="765911.Thivi_3255"/>
<gene>
    <name evidence="2" type="ordered locus">Thivi_3255</name>
</gene>
<keyword evidence="3" id="KW-1185">Reference proteome</keyword>
<dbReference type="InterPro" id="IPR005586">
    <property type="entry name" value="ABC_trans_aux"/>
</dbReference>
<dbReference type="AlphaFoldDB" id="I3YDR2"/>
<dbReference type="RefSeq" id="WP_014779541.1">
    <property type="nucleotide sequence ID" value="NC_018012.1"/>
</dbReference>
<evidence type="ECO:0000313" key="2">
    <source>
        <dbReference type="EMBL" id="AFL75130.1"/>
    </source>
</evidence>
<reference evidence="2 3" key="1">
    <citation type="submission" date="2012-06" db="EMBL/GenBank/DDBJ databases">
        <title>Complete sequence of Thiocystis violascens DSM 198.</title>
        <authorList>
            <consortium name="US DOE Joint Genome Institute"/>
            <person name="Lucas S."/>
            <person name="Han J."/>
            <person name="Lapidus A."/>
            <person name="Cheng J.-F."/>
            <person name="Goodwin L."/>
            <person name="Pitluck S."/>
            <person name="Peters L."/>
            <person name="Ovchinnikova G."/>
            <person name="Teshima H."/>
            <person name="Detter J.C."/>
            <person name="Han C."/>
            <person name="Tapia R."/>
            <person name="Land M."/>
            <person name="Hauser L."/>
            <person name="Kyrpides N."/>
            <person name="Ivanova N."/>
            <person name="Pagani I."/>
            <person name="Vogl K."/>
            <person name="Liu Z."/>
            <person name="Frigaard N.-U."/>
            <person name="Bryant D."/>
            <person name="Woyke T."/>
        </authorList>
    </citation>
    <scope>NUCLEOTIDE SEQUENCE [LARGE SCALE GENOMIC DNA]</scope>
    <source>
        <strain evidence="3">ATCC 17096 / DSM 198 / 6111</strain>
    </source>
</reference>